<feature type="domain" description="Proteasome alpha-type subunits" evidence="6">
    <location>
        <begin position="4"/>
        <end position="26"/>
    </location>
</feature>
<keyword evidence="8" id="KW-1185">Reference proteome</keyword>
<dbReference type="PANTHER" id="PTHR11599">
    <property type="entry name" value="PROTEASOME SUBUNIT ALPHA/BETA"/>
    <property type="match status" value="1"/>
</dbReference>
<dbReference type="OMA" id="ICMLDHH"/>
<dbReference type="NCBIfam" id="NF003075">
    <property type="entry name" value="PRK03996.1"/>
    <property type="match status" value="1"/>
</dbReference>
<dbReference type="Gene3D" id="3.60.20.10">
    <property type="entry name" value="Glutamine Phosphoribosylpyrophosphate, subunit 1, domain 1"/>
    <property type="match status" value="1"/>
</dbReference>
<evidence type="ECO:0000313" key="8">
    <source>
        <dbReference type="Proteomes" id="UP000005222"/>
    </source>
</evidence>
<dbReference type="GO" id="GO:0005634">
    <property type="term" value="C:nucleus"/>
    <property type="evidence" value="ECO:0007669"/>
    <property type="project" value="UniProtKB-SubCell"/>
</dbReference>
<evidence type="ECO:0000259" key="6">
    <source>
        <dbReference type="PROSITE" id="PS00388"/>
    </source>
</evidence>
<dbReference type="HOGENOM" id="CLU_035750_4_0_1"/>
<protein>
    <recommendedName>
        <fullName evidence="5">Proteasome subunit alpha type</fullName>
    </recommendedName>
</protein>
<dbReference type="GO" id="GO:0005737">
    <property type="term" value="C:cytoplasm"/>
    <property type="evidence" value="ECO:0007669"/>
    <property type="project" value="UniProtKB-SubCell"/>
</dbReference>
<comment type="subcellular location">
    <subcellularLocation>
        <location evidence="5">Cytoplasm</location>
    </subcellularLocation>
    <subcellularLocation>
        <location evidence="5">Nucleus</location>
    </subcellularLocation>
</comment>
<dbReference type="GO" id="GO:0010499">
    <property type="term" value="P:proteasomal ubiquitin-independent protein catabolic process"/>
    <property type="evidence" value="ECO:0007669"/>
    <property type="project" value="UniProtKB-ARBA"/>
</dbReference>
<name>G8YEY9_PICSO</name>
<evidence type="ECO:0000256" key="5">
    <source>
        <dbReference type="RuleBase" id="RU000551"/>
    </source>
</evidence>
<evidence type="ECO:0000256" key="4">
    <source>
        <dbReference type="PROSITE-ProRule" id="PRU00808"/>
    </source>
</evidence>
<dbReference type="AlphaFoldDB" id="G8YEY9"/>
<evidence type="ECO:0000256" key="3">
    <source>
        <dbReference type="ARBA" id="ARBA00022942"/>
    </source>
</evidence>
<dbReference type="CDD" id="cd03755">
    <property type="entry name" value="proteasome_alpha_type_7"/>
    <property type="match status" value="1"/>
</dbReference>
<dbReference type="eggNOG" id="KOG0183">
    <property type="taxonomic scope" value="Eukaryota"/>
</dbReference>
<dbReference type="InterPro" id="IPR023332">
    <property type="entry name" value="Proteasome_alpha-type"/>
</dbReference>
<comment type="similarity">
    <text evidence="4 5">Belongs to the peptidase T1A family.</text>
</comment>
<evidence type="ECO:0000256" key="2">
    <source>
        <dbReference type="ARBA" id="ARBA00022490"/>
    </source>
</evidence>
<dbReference type="Proteomes" id="UP000005222">
    <property type="component" value="Chromosome I"/>
</dbReference>
<proteinExistence type="inferred from homology"/>
<reference evidence="7 8" key="1">
    <citation type="journal article" date="2012" name="G3 (Bethesda)">
        <title>Pichia sorbitophila, an interspecies yeast hybrid reveals early steps of genome resolution following polyploidization.</title>
        <authorList>
            <person name="Leh Louis V."/>
            <person name="Despons L."/>
            <person name="Friedrich A."/>
            <person name="Martin T."/>
            <person name="Durrens P."/>
            <person name="Casaregola S."/>
            <person name="Neuveglise C."/>
            <person name="Fairhead C."/>
            <person name="Marck C."/>
            <person name="Cruz J.A."/>
            <person name="Straub M.L."/>
            <person name="Kugler V."/>
            <person name="Sacerdot C."/>
            <person name="Uzunov Z."/>
            <person name="Thierry A."/>
            <person name="Weiss S."/>
            <person name="Bleykasten C."/>
            <person name="De Montigny J."/>
            <person name="Jacques N."/>
            <person name="Jung P."/>
            <person name="Lemaire M."/>
            <person name="Mallet S."/>
            <person name="Morel G."/>
            <person name="Richard G.F."/>
            <person name="Sarkar A."/>
            <person name="Savel G."/>
            <person name="Schacherer J."/>
            <person name="Seret M.L."/>
            <person name="Talla E."/>
            <person name="Samson G."/>
            <person name="Jubin C."/>
            <person name="Poulain J."/>
            <person name="Vacherie B."/>
            <person name="Barbe V."/>
            <person name="Pelletier E."/>
            <person name="Sherman D.J."/>
            <person name="Westhof E."/>
            <person name="Weissenbach J."/>
            <person name="Baret P.V."/>
            <person name="Wincker P."/>
            <person name="Gaillardin C."/>
            <person name="Dujon B."/>
            <person name="Souciet J.L."/>
        </authorList>
    </citation>
    <scope>NUCLEOTIDE SEQUENCE [LARGE SCALE GENOMIC DNA]</scope>
    <source>
        <strain evidence="8">ATCC MYA-4447 / BCRC 22081 / CBS 7064 / NBRC 10061 / NRRL Y-12695</strain>
    </source>
</reference>
<sequence>MSGYDSALSIFSPDGHVFQVEYASEAVRRGTCAVGVKGKSTVVLGCEKRTTLKLQDPRITPSKICKIDNHALLAFAGLNADARILVDKARVEAQSHRLTLEDSVSIDYLTKYVAGVQQKYTQSGGVRPFGVATIIAGFDANDNEPKLYQTEPSGIYNAWKAHAIGRSSKTVREFLEKNYEEGMDDEKTIKLTIKSLLEVVQTGAKNIEVSVLKPGDTIEKLSVEDIKKYVEEIEAEKEAEAEKKKPRSSDD</sequence>
<accession>G8YEY9</accession>
<dbReference type="PROSITE" id="PS51475">
    <property type="entry name" value="PROTEASOME_ALPHA_2"/>
    <property type="match status" value="1"/>
</dbReference>
<dbReference type="FunFam" id="3.60.20.10:FF:000004">
    <property type="entry name" value="Proteasome subunit alpha type-4"/>
    <property type="match status" value="1"/>
</dbReference>
<keyword evidence="3 4" id="KW-0647">Proteasome</keyword>
<dbReference type="OrthoDB" id="431557at2759"/>
<evidence type="ECO:0000313" key="7">
    <source>
        <dbReference type="EMBL" id="CCE81738.1"/>
    </source>
</evidence>
<dbReference type="Pfam" id="PF10584">
    <property type="entry name" value="Proteasome_A_N"/>
    <property type="match status" value="1"/>
</dbReference>
<organism evidence="7 8">
    <name type="scientific">Pichia sorbitophila (strain ATCC MYA-4447 / BCRC 22081 / CBS 7064 / NBRC 10061 / NRRL Y-12695)</name>
    <name type="common">Hybrid yeast</name>
    <dbReference type="NCBI Taxonomy" id="559304"/>
    <lineage>
        <taxon>Eukaryota</taxon>
        <taxon>Fungi</taxon>
        <taxon>Dikarya</taxon>
        <taxon>Ascomycota</taxon>
        <taxon>Saccharomycotina</taxon>
        <taxon>Pichiomycetes</taxon>
        <taxon>Debaryomycetaceae</taxon>
        <taxon>Millerozyma</taxon>
    </lineage>
</organism>
<dbReference type="SMART" id="SM00948">
    <property type="entry name" value="Proteasome_A_N"/>
    <property type="match status" value="1"/>
</dbReference>
<gene>
    <name evidence="7" type="primary">Piso0_002404</name>
    <name evidence="7" type="ORF">GNLVRS01_PISO0I09446g</name>
</gene>
<dbReference type="GO" id="GO:0019773">
    <property type="term" value="C:proteasome core complex, alpha-subunit complex"/>
    <property type="evidence" value="ECO:0007669"/>
    <property type="project" value="UniProtKB-UniRule"/>
</dbReference>
<evidence type="ECO:0000256" key="1">
    <source>
        <dbReference type="ARBA" id="ARBA00003542"/>
    </source>
</evidence>
<dbReference type="InterPro" id="IPR001353">
    <property type="entry name" value="Proteasome_sua/b"/>
</dbReference>
<dbReference type="InParanoid" id="G8YEY9"/>
<dbReference type="InterPro" id="IPR050115">
    <property type="entry name" value="Proteasome_alpha"/>
</dbReference>
<dbReference type="GO" id="GO:0043161">
    <property type="term" value="P:proteasome-mediated ubiquitin-dependent protein catabolic process"/>
    <property type="evidence" value="ECO:0007669"/>
    <property type="project" value="UniProtKB-ARBA"/>
</dbReference>
<dbReference type="SUPFAM" id="SSF56235">
    <property type="entry name" value="N-terminal nucleophile aminohydrolases (Ntn hydrolases)"/>
    <property type="match status" value="1"/>
</dbReference>
<comment type="subunit">
    <text evidence="5">The 26S proteasome consists of a 20S proteasome core and two 19S regulatory subunits.</text>
</comment>
<dbReference type="FunCoup" id="G8YEY9">
    <property type="interactions" value="1339"/>
</dbReference>
<dbReference type="InterPro" id="IPR000426">
    <property type="entry name" value="Proteasome_asu_N"/>
</dbReference>
<keyword evidence="2 5" id="KW-0963">Cytoplasm</keyword>
<dbReference type="InterPro" id="IPR029055">
    <property type="entry name" value="Ntn_hydrolases_N"/>
</dbReference>
<dbReference type="Pfam" id="PF00227">
    <property type="entry name" value="Proteasome"/>
    <property type="match status" value="1"/>
</dbReference>
<dbReference type="PROSITE" id="PS00388">
    <property type="entry name" value="PROTEASOME_ALPHA_1"/>
    <property type="match status" value="1"/>
</dbReference>
<dbReference type="STRING" id="559304.G8YEY9"/>
<dbReference type="EMBL" id="FO082051">
    <property type="protein sequence ID" value="CCE81738.1"/>
    <property type="molecule type" value="Genomic_DNA"/>
</dbReference>
<keyword evidence="5" id="KW-0539">Nucleus</keyword>
<comment type="function">
    <text evidence="1">The proteasome degrades poly-ubiquitinated proteins in the cytoplasm and in the nucleus. It is essential for the regulated turnover of proteins and for the removal of misfolded proteins. The proteasome is a multicatalytic proteinase complex that is characterized by its ability to cleave peptides with Arg, Phe, Tyr, Leu, and Glu adjacent to the leaving group at neutral or slightly basic pH. It has an ATP-dependent proteolytic activity.</text>
</comment>